<dbReference type="InterPro" id="IPR004480">
    <property type="entry name" value="Monothiol_GRX-rel"/>
</dbReference>
<evidence type="ECO:0000313" key="7">
    <source>
        <dbReference type="Proteomes" id="UP001153069"/>
    </source>
</evidence>
<feature type="domain" description="Thioredoxin" evidence="4">
    <location>
        <begin position="17"/>
        <end position="104"/>
    </location>
</feature>
<dbReference type="Gene3D" id="3.40.30.10">
    <property type="entry name" value="Glutaredoxin"/>
    <property type="match status" value="3"/>
</dbReference>
<dbReference type="Proteomes" id="UP001153069">
    <property type="component" value="Unassembled WGS sequence"/>
</dbReference>
<dbReference type="InterPro" id="IPR002109">
    <property type="entry name" value="Glutaredoxin"/>
</dbReference>
<sequence length="338" mass="36934">MSTQQVLDLTSAPPSGKKAVLLFWAPWHEASVEDGTMGQVLKALASSSASDSSIIFGRVEAEQVQELTDKYGVTAVPTFVLLDAGGGVMARLEGDEDVAGVTQAVQNLIQAAAPTTSAVETSKPGPTPEERLTQRLDKLIRSSGVMVFMKGEPKAPRCGFSRQIVGLLEEEKIPFGSFDILSDEDVRQGLKKHSNWPTYPQLYVNGDLVGGLDIVKEMKEDGALREQLGISEHDIATTSLDERLGQLVRRHKIMLFMKGLPSAPRCGFSRQIVELLNDMGVSYDTFNILEDEEVRQGLKKYSDWPTYPQLYVNGDLVGGLDIVKELVESGEMDSMLDG</sequence>
<accession>A0A9N8H9S4</accession>
<dbReference type="GO" id="GO:0005634">
    <property type="term" value="C:nucleus"/>
    <property type="evidence" value="ECO:0007669"/>
    <property type="project" value="TreeGrafter"/>
</dbReference>
<dbReference type="Pfam" id="PF00462">
    <property type="entry name" value="Glutaredoxin"/>
    <property type="match status" value="2"/>
</dbReference>
<dbReference type="NCBIfam" id="TIGR00365">
    <property type="entry name" value="Grx4 family monothiol glutaredoxin"/>
    <property type="match status" value="1"/>
</dbReference>
<evidence type="ECO:0000256" key="3">
    <source>
        <dbReference type="ARBA" id="ARBA00023014"/>
    </source>
</evidence>
<dbReference type="CDD" id="cd03028">
    <property type="entry name" value="GRX_PICOT_like"/>
    <property type="match status" value="2"/>
</dbReference>
<keyword evidence="3" id="KW-0411">Iron-sulfur</keyword>
<dbReference type="GO" id="GO:0005829">
    <property type="term" value="C:cytosol"/>
    <property type="evidence" value="ECO:0007669"/>
    <property type="project" value="TreeGrafter"/>
</dbReference>
<dbReference type="SUPFAM" id="SSF52833">
    <property type="entry name" value="Thioredoxin-like"/>
    <property type="match status" value="3"/>
</dbReference>
<gene>
    <name evidence="6" type="ORF">SEMRO_125_G060110.1</name>
</gene>
<dbReference type="PANTHER" id="PTHR10293:SF73">
    <property type="entry name" value="GLUTAREDOXIN-3"/>
    <property type="match status" value="1"/>
</dbReference>
<evidence type="ECO:0000259" key="5">
    <source>
        <dbReference type="Pfam" id="PF00462"/>
    </source>
</evidence>
<dbReference type="InterPro" id="IPR033658">
    <property type="entry name" value="GRX_PICOT-like"/>
</dbReference>
<feature type="domain" description="Glutaredoxin" evidence="5">
    <location>
        <begin position="145"/>
        <end position="209"/>
    </location>
</feature>
<dbReference type="GO" id="GO:0006879">
    <property type="term" value="P:intracellular iron ion homeostasis"/>
    <property type="evidence" value="ECO:0007669"/>
    <property type="project" value="TreeGrafter"/>
</dbReference>
<dbReference type="GO" id="GO:0046872">
    <property type="term" value="F:metal ion binding"/>
    <property type="evidence" value="ECO:0007669"/>
    <property type="project" value="UniProtKB-KW"/>
</dbReference>
<dbReference type="FunFam" id="3.40.30.10:FF:000012">
    <property type="entry name" value="Monothiol glutaredoxin"/>
    <property type="match status" value="2"/>
</dbReference>
<keyword evidence="2" id="KW-0408">Iron</keyword>
<protein>
    <submittedName>
        <fullName evidence="6">Glutaredoxin 3</fullName>
    </submittedName>
</protein>
<evidence type="ECO:0000313" key="6">
    <source>
        <dbReference type="EMBL" id="CAB9502018.1"/>
    </source>
</evidence>
<keyword evidence="1" id="KW-0479">Metal-binding</keyword>
<keyword evidence="7" id="KW-1185">Reference proteome</keyword>
<dbReference type="EMBL" id="CAICTM010000124">
    <property type="protein sequence ID" value="CAB9502018.1"/>
    <property type="molecule type" value="Genomic_DNA"/>
</dbReference>
<reference evidence="6" key="1">
    <citation type="submission" date="2020-06" db="EMBL/GenBank/DDBJ databases">
        <authorList>
            <consortium name="Plant Systems Biology data submission"/>
        </authorList>
    </citation>
    <scope>NUCLEOTIDE SEQUENCE</scope>
    <source>
        <strain evidence="6">D6</strain>
    </source>
</reference>
<dbReference type="PANTHER" id="PTHR10293">
    <property type="entry name" value="GLUTAREDOXIN FAMILY MEMBER"/>
    <property type="match status" value="1"/>
</dbReference>
<organism evidence="6 7">
    <name type="scientific">Seminavis robusta</name>
    <dbReference type="NCBI Taxonomy" id="568900"/>
    <lineage>
        <taxon>Eukaryota</taxon>
        <taxon>Sar</taxon>
        <taxon>Stramenopiles</taxon>
        <taxon>Ochrophyta</taxon>
        <taxon>Bacillariophyta</taxon>
        <taxon>Bacillariophyceae</taxon>
        <taxon>Bacillariophycidae</taxon>
        <taxon>Naviculales</taxon>
        <taxon>Naviculaceae</taxon>
        <taxon>Seminavis</taxon>
    </lineage>
</organism>
<feature type="domain" description="Glutaredoxin" evidence="5">
    <location>
        <begin position="253"/>
        <end position="317"/>
    </location>
</feature>
<dbReference type="InterPro" id="IPR013766">
    <property type="entry name" value="Thioredoxin_domain"/>
</dbReference>
<dbReference type="Pfam" id="PF00085">
    <property type="entry name" value="Thioredoxin"/>
    <property type="match status" value="1"/>
</dbReference>
<evidence type="ECO:0000256" key="2">
    <source>
        <dbReference type="ARBA" id="ARBA00023004"/>
    </source>
</evidence>
<name>A0A9N8H9S4_9STRA</name>
<dbReference type="AlphaFoldDB" id="A0A9N8H9S4"/>
<proteinExistence type="predicted"/>
<dbReference type="GO" id="GO:0051536">
    <property type="term" value="F:iron-sulfur cluster binding"/>
    <property type="evidence" value="ECO:0007669"/>
    <property type="project" value="UniProtKB-KW"/>
</dbReference>
<evidence type="ECO:0000259" key="4">
    <source>
        <dbReference type="Pfam" id="PF00085"/>
    </source>
</evidence>
<dbReference type="InterPro" id="IPR036249">
    <property type="entry name" value="Thioredoxin-like_sf"/>
</dbReference>
<dbReference type="OrthoDB" id="415696at2759"/>
<dbReference type="PROSITE" id="PS51354">
    <property type="entry name" value="GLUTAREDOXIN_2"/>
    <property type="match status" value="2"/>
</dbReference>
<evidence type="ECO:0000256" key="1">
    <source>
        <dbReference type="ARBA" id="ARBA00022723"/>
    </source>
</evidence>
<comment type="caution">
    <text evidence="6">The sequence shown here is derived from an EMBL/GenBank/DDBJ whole genome shotgun (WGS) entry which is preliminary data.</text>
</comment>